<gene>
    <name evidence="2" type="ORF">V6N12_031984</name>
</gene>
<keyword evidence="1" id="KW-0479">Metal-binding</keyword>
<comment type="caution">
    <text evidence="2">The sequence shown here is derived from an EMBL/GenBank/DDBJ whole genome shotgun (WGS) entry which is preliminary data.</text>
</comment>
<dbReference type="EMBL" id="JBBPBM010000074">
    <property type="protein sequence ID" value="KAK8512260.1"/>
    <property type="molecule type" value="Genomic_DNA"/>
</dbReference>
<dbReference type="PANTHER" id="PTHR31669:SF281">
    <property type="entry name" value="PROTEIN FAR1-RELATED SEQUENCE"/>
    <property type="match status" value="1"/>
</dbReference>
<comment type="subcellular location">
    <subcellularLocation>
        <location evidence="1">Nucleus</location>
    </subcellularLocation>
</comment>
<dbReference type="InterPro" id="IPR031052">
    <property type="entry name" value="FHY3/FAR1"/>
</dbReference>
<accession>A0ABR2C063</accession>
<evidence type="ECO:0000313" key="3">
    <source>
        <dbReference type="Proteomes" id="UP001472677"/>
    </source>
</evidence>
<proteinExistence type="inferred from homology"/>
<reference evidence="2 3" key="1">
    <citation type="journal article" date="2024" name="G3 (Bethesda)">
        <title>Genome assembly of Hibiscus sabdariffa L. provides insights into metabolisms of medicinal natural products.</title>
        <authorList>
            <person name="Kim T."/>
        </authorList>
    </citation>
    <scope>NUCLEOTIDE SEQUENCE [LARGE SCALE GENOMIC DNA]</scope>
    <source>
        <strain evidence="2">TK-2024</strain>
        <tissue evidence="2">Old leaves</tissue>
    </source>
</reference>
<keyword evidence="1" id="KW-0862">Zinc</keyword>
<protein>
    <recommendedName>
        <fullName evidence="1">Protein FAR1-RELATED SEQUENCE</fullName>
    </recommendedName>
</protein>
<evidence type="ECO:0000256" key="1">
    <source>
        <dbReference type="RuleBase" id="RU367018"/>
    </source>
</evidence>
<dbReference type="PANTHER" id="PTHR31669">
    <property type="entry name" value="PROTEIN FAR1-RELATED SEQUENCE 10-RELATED"/>
    <property type="match status" value="1"/>
</dbReference>
<comment type="function">
    <text evidence="1">Putative transcription activator involved in regulating light control of development.</text>
</comment>
<dbReference type="Proteomes" id="UP001472677">
    <property type="component" value="Unassembled WGS sequence"/>
</dbReference>
<comment type="similarity">
    <text evidence="1">Belongs to the FHY3/FAR1 family.</text>
</comment>
<keyword evidence="1" id="KW-0863">Zinc-finger</keyword>
<keyword evidence="3" id="KW-1185">Reference proteome</keyword>
<name>A0ABR2C063_9ROSI</name>
<organism evidence="2 3">
    <name type="scientific">Hibiscus sabdariffa</name>
    <name type="common">roselle</name>
    <dbReference type="NCBI Taxonomy" id="183260"/>
    <lineage>
        <taxon>Eukaryota</taxon>
        <taxon>Viridiplantae</taxon>
        <taxon>Streptophyta</taxon>
        <taxon>Embryophyta</taxon>
        <taxon>Tracheophyta</taxon>
        <taxon>Spermatophyta</taxon>
        <taxon>Magnoliopsida</taxon>
        <taxon>eudicotyledons</taxon>
        <taxon>Gunneridae</taxon>
        <taxon>Pentapetalae</taxon>
        <taxon>rosids</taxon>
        <taxon>malvids</taxon>
        <taxon>Malvales</taxon>
        <taxon>Malvaceae</taxon>
        <taxon>Malvoideae</taxon>
        <taxon>Hibiscus</taxon>
    </lineage>
</organism>
<keyword evidence="1" id="KW-0539">Nucleus</keyword>
<sequence length="309" mass="35234">MDKQISEQDKGSGEIESYTDFATSVHSNLSDEIIPRVGMEFNTEQDVYEFYNKYASTRIKDKRDDDVKYHRPETRFRSQRKINLAQVTELEIADRSGLAAKESVGFLARKVSGIENLDFIPENYSNYLRTKRTTEMKVGDTGGILEYLQNMQQDDPSFSYAIQEAKIGVAINSSMSTRSNDPKVDVGNRYKTLLRWYSHLAARASMSEQSFDIAMGDGEKTLSKVETTLKQLSIEESLNTCDGEKCQVDANNEKRVKGIKCKPRKKGDGSSIRLKSALEKATRKRNRRNDKSLKALRDEEVRIIDPSYF</sequence>
<evidence type="ECO:0000313" key="2">
    <source>
        <dbReference type="EMBL" id="KAK8512260.1"/>
    </source>
</evidence>